<comment type="caution">
    <text evidence="3">The sequence shown here is derived from an EMBL/GenBank/DDBJ whole genome shotgun (WGS) entry which is preliminary data.</text>
</comment>
<feature type="domain" description="Cupin type-2" evidence="2">
    <location>
        <begin position="43"/>
        <end position="113"/>
    </location>
</feature>
<keyword evidence="4" id="KW-1185">Reference proteome</keyword>
<dbReference type="CDD" id="cd02224">
    <property type="entry name" value="cupin_SPO2919-like"/>
    <property type="match status" value="1"/>
</dbReference>
<dbReference type="InterPro" id="IPR013096">
    <property type="entry name" value="Cupin_2"/>
</dbReference>
<dbReference type="RefSeq" id="WP_323574508.1">
    <property type="nucleotide sequence ID" value="NZ_JAYGJQ010000001.1"/>
</dbReference>
<evidence type="ECO:0000259" key="2">
    <source>
        <dbReference type="Pfam" id="PF07883"/>
    </source>
</evidence>
<dbReference type="InterPro" id="IPR051610">
    <property type="entry name" value="GPI/OXD"/>
</dbReference>
<dbReference type="SUPFAM" id="SSF51182">
    <property type="entry name" value="RmlC-like cupins"/>
    <property type="match status" value="1"/>
</dbReference>
<dbReference type="Gene3D" id="2.60.120.10">
    <property type="entry name" value="Jelly Rolls"/>
    <property type="match status" value="1"/>
</dbReference>
<name>A0ABU5VPP3_9BACT</name>
<dbReference type="Pfam" id="PF07883">
    <property type="entry name" value="Cupin_2"/>
    <property type="match status" value="1"/>
</dbReference>
<dbReference type="InterPro" id="IPR014710">
    <property type="entry name" value="RmlC-like_jellyroll"/>
</dbReference>
<reference evidence="3 4" key="1">
    <citation type="submission" date="2023-11" db="EMBL/GenBank/DDBJ databases">
        <title>A Novel Polar Bacteriovorax (B. antarcticus) Isolated from the Biocrust in Antarctica.</title>
        <authorList>
            <person name="Mun W."/>
            <person name="Choi S.Y."/>
            <person name="Mitchell R.J."/>
        </authorList>
    </citation>
    <scope>NUCLEOTIDE SEQUENCE [LARGE SCALE GENOMIC DNA]</scope>
    <source>
        <strain evidence="3 4">PP10</strain>
    </source>
</reference>
<gene>
    <name evidence="3" type="ORF">SHI21_02340</name>
</gene>
<dbReference type="EMBL" id="JAYGJQ010000001">
    <property type="protein sequence ID" value="MEA9355018.1"/>
    <property type="molecule type" value="Genomic_DNA"/>
</dbReference>
<protein>
    <submittedName>
        <fullName evidence="3">Cupin domain-containing protein</fullName>
    </submittedName>
</protein>
<evidence type="ECO:0000313" key="3">
    <source>
        <dbReference type="EMBL" id="MEA9355018.1"/>
    </source>
</evidence>
<organism evidence="3 4">
    <name type="scientific">Bacteriovorax antarcticus</name>
    <dbReference type="NCBI Taxonomy" id="3088717"/>
    <lineage>
        <taxon>Bacteria</taxon>
        <taxon>Pseudomonadati</taxon>
        <taxon>Bdellovibrionota</taxon>
        <taxon>Bacteriovoracia</taxon>
        <taxon>Bacteriovoracales</taxon>
        <taxon>Bacteriovoracaceae</taxon>
        <taxon>Bacteriovorax</taxon>
    </lineage>
</organism>
<sequence>MKRPDFIGNYKDLMNEKDPNSEMKQSRASIGKKLGLTKIGIHIEILEPGERTSWPHAKSSEEEFAYVLEGYPDVWINGFLHPLVTGDFVAFPSGTGIAHTFLNNTDKNVLLLVGGEATKKENQYSYALHQEENEKRKAIGEYWEECPKQELGPHDGLARKNTKVIE</sequence>
<dbReference type="InterPro" id="IPR011051">
    <property type="entry name" value="RmlC_Cupin_sf"/>
</dbReference>
<dbReference type="Proteomes" id="UP001302274">
    <property type="component" value="Unassembled WGS sequence"/>
</dbReference>
<proteinExistence type="predicted"/>
<keyword evidence="1" id="KW-0479">Metal-binding</keyword>
<accession>A0ABU5VPP3</accession>
<evidence type="ECO:0000313" key="4">
    <source>
        <dbReference type="Proteomes" id="UP001302274"/>
    </source>
</evidence>
<evidence type="ECO:0000256" key="1">
    <source>
        <dbReference type="ARBA" id="ARBA00022723"/>
    </source>
</evidence>
<dbReference type="PANTHER" id="PTHR35848">
    <property type="entry name" value="OXALATE-BINDING PROTEIN"/>
    <property type="match status" value="1"/>
</dbReference>